<evidence type="ECO:0000313" key="19">
    <source>
        <dbReference type="Proteomes" id="UP000076584"/>
    </source>
</evidence>
<dbReference type="PROSITE" id="PS00154">
    <property type="entry name" value="ATPASE_E1_E2"/>
    <property type="match status" value="1"/>
</dbReference>
<dbReference type="EC" id="7.6.2.1" evidence="14"/>
<dbReference type="InterPro" id="IPR023214">
    <property type="entry name" value="HAD_sf"/>
</dbReference>
<evidence type="ECO:0000313" key="18">
    <source>
        <dbReference type="EMBL" id="KZL75667.1"/>
    </source>
</evidence>
<reference evidence="18 19" key="1">
    <citation type="submission" date="2015-06" db="EMBL/GenBank/DDBJ databases">
        <title>Survival trade-offs in plant roots during colonization by closely related pathogenic and mutualistic fungi.</title>
        <authorList>
            <person name="Hacquard S."/>
            <person name="Kracher B."/>
            <person name="Hiruma K."/>
            <person name="Weinman A."/>
            <person name="Muench P."/>
            <person name="Garrido Oter R."/>
            <person name="Ver Loren van Themaat E."/>
            <person name="Dallerey J.-F."/>
            <person name="Damm U."/>
            <person name="Henrissat B."/>
            <person name="Lespinet O."/>
            <person name="Thon M."/>
            <person name="Kemen E."/>
            <person name="McHardy A.C."/>
            <person name="Schulze-Lefert P."/>
            <person name="O'Connell R.J."/>
        </authorList>
    </citation>
    <scope>NUCLEOTIDE SEQUENCE [LARGE SCALE GENOMIC DNA]</scope>
    <source>
        <strain evidence="18 19">MAFF 238704</strain>
    </source>
</reference>
<dbReference type="Pfam" id="PF00702">
    <property type="entry name" value="Hydrolase"/>
    <property type="match status" value="1"/>
</dbReference>
<feature type="binding site" evidence="12">
    <location>
        <position position="896"/>
    </location>
    <ligand>
        <name>ATP</name>
        <dbReference type="ChEBI" id="CHEBI:30616"/>
    </ligand>
</feature>
<dbReference type="AlphaFoldDB" id="A0A166WHB1"/>
<accession>A0A166WHB1</accession>
<feature type="domain" description="P-type ATPase A" evidence="15">
    <location>
        <begin position="156"/>
        <end position="296"/>
    </location>
</feature>
<feature type="binding site" evidence="12">
    <location>
        <position position="428"/>
    </location>
    <ligand>
        <name>ATP</name>
        <dbReference type="ChEBI" id="CHEBI:30616"/>
    </ligand>
</feature>
<dbReference type="SUPFAM" id="SSF81665">
    <property type="entry name" value="Calcium ATPase, transmembrane domain M"/>
    <property type="match status" value="1"/>
</dbReference>
<comment type="cofactor">
    <cofactor evidence="13">
        <name>Mg(2+)</name>
        <dbReference type="ChEBI" id="CHEBI:18420"/>
    </cofactor>
</comment>
<dbReference type="STRING" id="1573173.A0A166WHB1"/>
<dbReference type="SFLD" id="SFLDS00003">
    <property type="entry name" value="Haloacid_Dehalogenase"/>
    <property type="match status" value="1"/>
</dbReference>
<dbReference type="Gene3D" id="3.40.50.1000">
    <property type="entry name" value="HAD superfamily/HAD-like"/>
    <property type="match status" value="1"/>
</dbReference>
<feature type="active site" description="4-aspartylphosphate intermediate" evidence="11">
    <location>
        <position position="426"/>
    </location>
</feature>
<dbReference type="InterPro" id="IPR059000">
    <property type="entry name" value="ATPase_P-type_domA"/>
</dbReference>
<dbReference type="Pfam" id="PF16209">
    <property type="entry name" value="PhoLip_ATPase_N"/>
    <property type="match status" value="1"/>
</dbReference>
<feature type="binding site" evidence="12">
    <location>
        <position position="591"/>
    </location>
    <ligand>
        <name>ATP</name>
        <dbReference type="ChEBI" id="CHEBI:30616"/>
    </ligand>
</feature>
<feature type="binding site" evidence="12">
    <location>
        <position position="797"/>
    </location>
    <ligand>
        <name>ATP</name>
        <dbReference type="ChEBI" id="CHEBI:30616"/>
    </ligand>
</feature>
<dbReference type="PANTHER" id="PTHR24092">
    <property type="entry name" value="PROBABLE PHOSPHOLIPID-TRANSPORTING ATPASE"/>
    <property type="match status" value="1"/>
</dbReference>
<feature type="binding site" evidence="12">
    <location>
        <position position="902"/>
    </location>
    <ligand>
        <name>ATP</name>
        <dbReference type="ChEBI" id="CHEBI:30616"/>
    </ligand>
</feature>
<feature type="domain" description="P-type ATPase C-terminal" evidence="17">
    <location>
        <begin position="968"/>
        <end position="1204"/>
    </location>
</feature>
<dbReference type="InterPro" id="IPR032630">
    <property type="entry name" value="P_typ_ATPase_c"/>
</dbReference>
<dbReference type="InterPro" id="IPR006539">
    <property type="entry name" value="P-type_ATPase_IV"/>
</dbReference>
<feature type="binding site" evidence="13">
    <location>
        <position position="426"/>
    </location>
    <ligand>
        <name>Mg(2+)</name>
        <dbReference type="ChEBI" id="CHEBI:18420"/>
    </ligand>
</feature>
<dbReference type="InterPro" id="IPR018303">
    <property type="entry name" value="ATPase_P-typ_P_site"/>
</dbReference>
<feature type="binding site" evidence="13">
    <location>
        <position position="428"/>
    </location>
    <ligand>
        <name>Mg(2+)</name>
        <dbReference type="ChEBI" id="CHEBI:18420"/>
    </ligand>
</feature>
<dbReference type="NCBIfam" id="TIGR01652">
    <property type="entry name" value="ATPase-Plipid"/>
    <property type="match status" value="1"/>
</dbReference>
<feature type="binding site" evidence="12">
    <location>
        <position position="946"/>
    </location>
    <ligand>
        <name>ATP</name>
        <dbReference type="ChEBI" id="CHEBI:30616"/>
    </ligand>
</feature>
<feature type="domain" description="P-type ATPase N-terminal" evidence="16">
    <location>
        <begin position="46"/>
        <end position="103"/>
    </location>
</feature>
<feature type="binding site" evidence="12">
    <location>
        <position position="568"/>
    </location>
    <ligand>
        <name>ATP</name>
        <dbReference type="ChEBI" id="CHEBI:30616"/>
    </ligand>
</feature>
<evidence type="ECO:0000256" key="3">
    <source>
        <dbReference type="ARBA" id="ARBA00022692"/>
    </source>
</evidence>
<name>A0A166WHB1_COLIC</name>
<dbReference type="SFLD" id="SFLDG00002">
    <property type="entry name" value="C1.7:_P-type_atpase_like"/>
    <property type="match status" value="1"/>
</dbReference>
<dbReference type="Pfam" id="PF16212">
    <property type="entry name" value="PhoLip_ATPase_C"/>
    <property type="match status" value="1"/>
</dbReference>
<feature type="binding site" evidence="12">
    <location>
        <position position="427"/>
    </location>
    <ligand>
        <name>ATP</name>
        <dbReference type="ChEBI" id="CHEBI:30616"/>
    </ligand>
</feature>
<evidence type="ECO:0000259" key="16">
    <source>
        <dbReference type="Pfam" id="PF16209"/>
    </source>
</evidence>
<feature type="binding site" evidence="12">
    <location>
        <position position="798"/>
    </location>
    <ligand>
        <name>ATP</name>
        <dbReference type="ChEBI" id="CHEBI:30616"/>
    </ligand>
</feature>
<dbReference type="Gene3D" id="3.40.1110.10">
    <property type="entry name" value="Calcium-transporting ATPase, cytoplasmic domain N"/>
    <property type="match status" value="1"/>
</dbReference>
<feature type="binding site" evidence="13">
    <location>
        <position position="942"/>
    </location>
    <ligand>
        <name>Mg(2+)</name>
        <dbReference type="ChEBI" id="CHEBI:18420"/>
    </ligand>
</feature>
<feature type="transmembrane region" description="Helical" evidence="14">
    <location>
        <begin position="359"/>
        <end position="380"/>
    </location>
</feature>
<dbReference type="InterPro" id="IPR036412">
    <property type="entry name" value="HAD-like_sf"/>
</dbReference>
<dbReference type="SUPFAM" id="SSF81660">
    <property type="entry name" value="Metal cation-transporting ATPase, ATP-binding domain N"/>
    <property type="match status" value="1"/>
</dbReference>
<feature type="binding site" evidence="12">
    <location>
        <position position="426"/>
    </location>
    <ligand>
        <name>ATP</name>
        <dbReference type="ChEBI" id="CHEBI:30616"/>
    </ligand>
</feature>
<feature type="binding site" evidence="12">
    <location>
        <position position="945"/>
    </location>
    <ligand>
        <name>ATP</name>
        <dbReference type="ChEBI" id="CHEBI:30616"/>
    </ligand>
</feature>
<feature type="transmembrane region" description="Helical" evidence="14">
    <location>
        <begin position="1136"/>
        <end position="1166"/>
    </location>
</feature>
<evidence type="ECO:0000256" key="4">
    <source>
        <dbReference type="ARBA" id="ARBA00022723"/>
    </source>
</evidence>
<feature type="binding site" evidence="13">
    <location>
        <position position="946"/>
    </location>
    <ligand>
        <name>Mg(2+)</name>
        <dbReference type="ChEBI" id="CHEBI:18420"/>
    </ligand>
</feature>
<feature type="transmembrane region" description="Helical" evidence="14">
    <location>
        <begin position="1178"/>
        <end position="1198"/>
    </location>
</feature>
<dbReference type="GO" id="GO:0005524">
    <property type="term" value="F:ATP binding"/>
    <property type="evidence" value="ECO:0007669"/>
    <property type="project" value="UniProtKB-UniRule"/>
</dbReference>
<evidence type="ECO:0000256" key="6">
    <source>
        <dbReference type="ARBA" id="ARBA00022840"/>
    </source>
</evidence>
<keyword evidence="7 13" id="KW-0460">Magnesium</keyword>
<evidence type="ECO:0000256" key="1">
    <source>
        <dbReference type="ARBA" id="ARBA00004141"/>
    </source>
</evidence>
<protein>
    <recommendedName>
        <fullName evidence="14">Phospholipid-transporting ATPase</fullName>
        <ecNumber evidence="14">7.6.2.1</ecNumber>
    </recommendedName>
</protein>
<dbReference type="PRINTS" id="PR00119">
    <property type="entry name" value="CATATPASE"/>
</dbReference>
<feature type="binding site" evidence="12">
    <location>
        <position position="716"/>
    </location>
    <ligand>
        <name>ATP</name>
        <dbReference type="ChEBI" id="CHEBI:30616"/>
    </ligand>
</feature>
<evidence type="ECO:0000256" key="8">
    <source>
        <dbReference type="ARBA" id="ARBA00022967"/>
    </source>
</evidence>
<dbReference type="Pfam" id="PF00122">
    <property type="entry name" value="E1-E2_ATPase"/>
    <property type="match status" value="1"/>
</dbReference>
<dbReference type="EMBL" id="LFIW01002300">
    <property type="protein sequence ID" value="KZL75667.1"/>
    <property type="molecule type" value="Genomic_DNA"/>
</dbReference>
<dbReference type="GO" id="GO:0140326">
    <property type="term" value="F:ATPase-coupled intramembrane lipid transporter activity"/>
    <property type="evidence" value="ECO:0007669"/>
    <property type="project" value="UniProtKB-EC"/>
</dbReference>
<evidence type="ECO:0000256" key="7">
    <source>
        <dbReference type="ARBA" id="ARBA00022842"/>
    </source>
</evidence>
<comment type="similarity">
    <text evidence="14">Belongs to the cation transport ATPase (P-type) (TC 3.A.3) family. Type IV subfamily.</text>
</comment>
<dbReference type="GO" id="GO:0000287">
    <property type="term" value="F:magnesium ion binding"/>
    <property type="evidence" value="ECO:0007669"/>
    <property type="project" value="UniProtKB-UniRule"/>
</dbReference>
<dbReference type="Pfam" id="PF13246">
    <property type="entry name" value="Cation_ATPase"/>
    <property type="match status" value="1"/>
</dbReference>
<sequence length="1258" mass="140760">MAHSSYWPKRFLDFILWRQSDTNPAPSGRHIPLRLRSKHPLIDEKRHGPYISNEIHTSRYTLWDFFPRQIVYQLSRLAHAYLLIVAILQVISGLSTTGKFTTIIPLTIFVLLVIAKEGYYDWKRHRADVAENSQPVSVIRDVASGSKSEVGYQGSTLLQDLDWMSISWEKLQVGDVVKLSRNEDVPADIVILHASGENRRAYVDTMALDGETNLKPKQPPANILDCNTVQGIDECQVDFYIEKPNADLYRFDSTVTANGSTLSMKTDEIIYRGSTIRNTSEVIGIVVNTGEECKIRMNAKQTMRPKKPALEGATNDIVICLVLYVTGISTILTLVYISWKGSYESKAWYLSGGTVPLQEIFFGFVIMFNQVIPLSLYIGLEAIKLCQASLVYDDLSLYDEETDTPAGANNTNNLDDLGQISYVFTDKTGTLTENIMNLRRVSVAGISWLHWMDLEETDTSAFKSHGPDFTTEHMLEHIKTNPMSPSTISATLLLLAMALCHTCLPETDEDGNIQYQGSSPDEVALAKAAKELGFTVTERSSQSVTIQTSDGCGNITTQVFRILDVVEFSSQRKRMSIIVQRPDGSLWLICKGADSILLPRLVQHPSNLNLRETNRAAFSSKAGDSRTRYQDVDTASGVHLRSLKDSTSNYSEHEICCHDQDRDSGDYDAEAGIPLQNHASTMVSSASIDSFVPQSNEEEIQRCYKHVDDFAAEGLRTLIYADKVLSADQYEAWKKLFFEAETSLTQRQERIEEVSEIIEQSLHLLGASAVEDKLQKGVPETIEKLRRANIKICMLTGDKRETAINIAHSTQICGPDSSISVLDATEGDLEIQLANVMTKIEEIRQNMQALERTVGTHTAVVIDGATLNEIEQPSAAHLRQLFYNLVPTVDSIICCRASLSQKGLLIKIIHDGPPPLIKPSLFSSIVSWFKRPRKPLTLAVGDGANDVTMIMTASVGVGISGKEGQQAARVADFSISQFRYLGRLMLVHGRYNYHRTAMFILTTFWKEMFVFFPQALFQEECGVTGTSLYHLTALVYQHANWGIDGHYWNDLSASTLLAVPELYAYGQRGEAMSVKMFLGWMGNAVIAGVVLGYVNTELIRDNGLYPQGTLTFIICIIWINYKILILEMHHKTKVAIWAAIASVAGLLAYHLITAAATGLSLTLYSVKHGLTAVFGQDAVWWMTLLWVLGMLLLVESTLRSFKQNSMIRTLLYRCWPFKKEMARGGGVREGFRDWEPRLWQEMEMDPAVARILGKRNQQ</sequence>
<evidence type="ECO:0000256" key="9">
    <source>
        <dbReference type="ARBA" id="ARBA00022989"/>
    </source>
</evidence>
<comment type="catalytic activity">
    <reaction evidence="14">
        <text>ATP + H2O + phospholipidSide 1 = ADP + phosphate + phospholipidSide 2.</text>
        <dbReference type="EC" id="7.6.2.1"/>
    </reaction>
</comment>
<dbReference type="GO" id="GO:0032456">
    <property type="term" value="P:endocytic recycling"/>
    <property type="evidence" value="ECO:0007669"/>
    <property type="project" value="TreeGrafter"/>
</dbReference>
<dbReference type="SUPFAM" id="SSF56784">
    <property type="entry name" value="HAD-like"/>
    <property type="match status" value="1"/>
</dbReference>
<keyword evidence="9 14" id="KW-1133">Transmembrane helix</keyword>
<dbReference type="SFLD" id="SFLDF00027">
    <property type="entry name" value="p-type_atpase"/>
    <property type="match status" value="1"/>
</dbReference>
<keyword evidence="4 13" id="KW-0479">Metal-binding</keyword>
<keyword evidence="6 12" id="KW-0067">ATP-binding</keyword>
<dbReference type="InterPro" id="IPR023298">
    <property type="entry name" value="ATPase_P-typ_TM_dom_sf"/>
</dbReference>
<dbReference type="InterPro" id="IPR044492">
    <property type="entry name" value="P_typ_ATPase_HD_dom"/>
</dbReference>
<keyword evidence="19" id="KW-1185">Reference proteome</keyword>
<gene>
    <name evidence="18" type="ORF">CI238_04889</name>
</gene>
<dbReference type="PANTHER" id="PTHR24092:SF174">
    <property type="entry name" value="PHOSPHOLIPID-TRANSPORTING ATPASE DNF3-RELATED"/>
    <property type="match status" value="1"/>
</dbReference>
<evidence type="ECO:0000256" key="2">
    <source>
        <dbReference type="ARBA" id="ARBA00004308"/>
    </source>
</evidence>
<dbReference type="GO" id="GO:0006892">
    <property type="term" value="P:post-Golgi vesicle-mediated transport"/>
    <property type="evidence" value="ECO:0007669"/>
    <property type="project" value="TreeGrafter"/>
</dbReference>
<organism evidence="18 19">
    <name type="scientific">Colletotrichum incanum</name>
    <name type="common">Soybean anthracnose fungus</name>
    <dbReference type="NCBI Taxonomy" id="1573173"/>
    <lineage>
        <taxon>Eukaryota</taxon>
        <taxon>Fungi</taxon>
        <taxon>Dikarya</taxon>
        <taxon>Ascomycota</taxon>
        <taxon>Pezizomycotina</taxon>
        <taxon>Sordariomycetes</taxon>
        <taxon>Hypocreomycetidae</taxon>
        <taxon>Glomerellales</taxon>
        <taxon>Glomerellaceae</taxon>
        <taxon>Colletotrichum</taxon>
        <taxon>Colletotrichum spaethianum species complex</taxon>
    </lineage>
</organism>
<feature type="transmembrane region" description="Helical" evidence="14">
    <location>
        <begin position="100"/>
        <end position="119"/>
    </location>
</feature>
<dbReference type="InterPro" id="IPR032631">
    <property type="entry name" value="P-type_ATPase_N"/>
</dbReference>
<dbReference type="GO" id="GO:0005802">
    <property type="term" value="C:trans-Golgi network"/>
    <property type="evidence" value="ECO:0007669"/>
    <property type="project" value="TreeGrafter"/>
</dbReference>
<dbReference type="GO" id="GO:0005886">
    <property type="term" value="C:plasma membrane"/>
    <property type="evidence" value="ECO:0007669"/>
    <property type="project" value="TreeGrafter"/>
</dbReference>
<evidence type="ECO:0000259" key="17">
    <source>
        <dbReference type="Pfam" id="PF16212"/>
    </source>
</evidence>
<evidence type="ECO:0000256" key="10">
    <source>
        <dbReference type="ARBA" id="ARBA00023136"/>
    </source>
</evidence>
<dbReference type="Proteomes" id="UP000076584">
    <property type="component" value="Unassembled WGS sequence"/>
</dbReference>
<dbReference type="SUPFAM" id="SSF81653">
    <property type="entry name" value="Calcium ATPase, transduction domain A"/>
    <property type="match status" value="1"/>
</dbReference>
<feature type="transmembrane region" description="Helical" evidence="14">
    <location>
        <begin position="1077"/>
        <end position="1094"/>
    </location>
</feature>
<feature type="transmembrane region" description="Helical" evidence="14">
    <location>
        <begin position="317"/>
        <end position="339"/>
    </location>
</feature>
<evidence type="ECO:0000256" key="12">
    <source>
        <dbReference type="PIRSR" id="PIRSR606539-2"/>
    </source>
</evidence>
<comment type="subcellular location">
    <subcellularLocation>
        <location evidence="2">Endomembrane system</location>
    </subcellularLocation>
    <subcellularLocation>
        <location evidence="1 14">Membrane</location>
        <topology evidence="1 14">Multi-pass membrane protein</topology>
    </subcellularLocation>
</comment>
<evidence type="ECO:0000256" key="13">
    <source>
        <dbReference type="PIRSR" id="PIRSR606539-3"/>
    </source>
</evidence>
<evidence type="ECO:0000256" key="14">
    <source>
        <dbReference type="RuleBase" id="RU362033"/>
    </source>
</evidence>
<feature type="binding site" evidence="12">
    <location>
        <position position="796"/>
    </location>
    <ligand>
        <name>ATP</name>
        <dbReference type="ChEBI" id="CHEBI:30616"/>
    </ligand>
</feature>
<feature type="transmembrane region" description="Helical" evidence="14">
    <location>
        <begin position="1106"/>
        <end position="1124"/>
    </location>
</feature>
<comment type="caution">
    <text evidence="18">The sequence shown here is derived from an EMBL/GenBank/DDBJ whole genome shotgun (WGS) entry which is preliminary data.</text>
</comment>
<dbReference type="Gene3D" id="2.70.150.10">
    <property type="entry name" value="Calcium-transporting ATPase, cytoplasmic transduction domain A"/>
    <property type="match status" value="1"/>
</dbReference>
<proteinExistence type="inferred from homology"/>
<keyword evidence="5 12" id="KW-0547">Nucleotide-binding</keyword>
<dbReference type="GO" id="GO:0045332">
    <property type="term" value="P:phospholipid translocation"/>
    <property type="evidence" value="ECO:0007669"/>
    <property type="project" value="TreeGrafter"/>
</dbReference>
<feature type="transmembrane region" description="Helical" evidence="14">
    <location>
        <begin position="77"/>
        <end position="94"/>
    </location>
</feature>
<dbReference type="InterPro" id="IPR023299">
    <property type="entry name" value="ATPase_P-typ_cyto_dom_N"/>
</dbReference>
<keyword evidence="10 14" id="KW-0472">Membrane</keyword>
<evidence type="ECO:0000256" key="5">
    <source>
        <dbReference type="ARBA" id="ARBA00022741"/>
    </source>
</evidence>
<evidence type="ECO:0000259" key="15">
    <source>
        <dbReference type="Pfam" id="PF00122"/>
    </source>
</evidence>
<dbReference type="InterPro" id="IPR008250">
    <property type="entry name" value="ATPase_P-typ_transduc_dom_A_sf"/>
</dbReference>
<feature type="binding site" evidence="12">
    <location>
        <position position="522"/>
    </location>
    <ligand>
        <name>ATP</name>
        <dbReference type="ChEBI" id="CHEBI:30616"/>
    </ligand>
</feature>
<keyword evidence="8 14" id="KW-1278">Translocase</keyword>
<keyword evidence="3 14" id="KW-0812">Transmembrane</keyword>
<evidence type="ECO:0000256" key="11">
    <source>
        <dbReference type="PIRSR" id="PIRSR606539-1"/>
    </source>
</evidence>